<keyword evidence="1" id="KW-0732">Signal</keyword>
<evidence type="ECO:0000313" key="3">
    <source>
        <dbReference type="Proteomes" id="UP001418222"/>
    </source>
</evidence>
<evidence type="ECO:0000256" key="1">
    <source>
        <dbReference type="SAM" id="SignalP"/>
    </source>
</evidence>
<protein>
    <submittedName>
        <fullName evidence="2">Uncharacterized protein</fullName>
    </submittedName>
</protein>
<name>A0AAP0FXA6_9ASPA</name>
<dbReference type="InterPro" id="IPR026153">
    <property type="entry name" value="Treslin"/>
</dbReference>
<comment type="caution">
    <text evidence="2">The sequence shown here is derived from an EMBL/GenBank/DDBJ whole genome shotgun (WGS) entry which is preliminary data.</text>
</comment>
<proteinExistence type="predicted"/>
<dbReference type="GO" id="GO:0033314">
    <property type="term" value="P:mitotic DNA replication checkpoint signaling"/>
    <property type="evidence" value="ECO:0007669"/>
    <property type="project" value="InterPro"/>
</dbReference>
<dbReference type="AlphaFoldDB" id="A0AAP0FXA6"/>
<accession>A0AAP0FXA6</accession>
<dbReference type="GO" id="GO:0006260">
    <property type="term" value="P:DNA replication"/>
    <property type="evidence" value="ECO:0007669"/>
    <property type="project" value="InterPro"/>
</dbReference>
<sequence>MCIIFLLIANCSQLLCDELGCLDVGKPIWRIVLTFLYNKNCSALVSVSDDSESLVSDILQPFTLNYALLSIFSRNIDIPLSAEIFSYDSRRGNKTNKNRFHRKSV</sequence>
<evidence type="ECO:0000313" key="2">
    <source>
        <dbReference type="EMBL" id="KAK8921653.1"/>
    </source>
</evidence>
<dbReference type="EMBL" id="JBBWWQ010000018">
    <property type="protein sequence ID" value="KAK8921653.1"/>
    <property type="molecule type" value="Genomic_DNA"/>
</dbReference>
<dbReference type="Proteomes" id="UP001418222">
    <property type="component" value="Unassembled WGS sequence"/>
</dbReference>
<reference evidence="2 3" key="1">
    <citation type="journal article" date="2022" name="Nat. Plants">
        <title>Genomes of leafy and leafless Platanthera orchids illuminate the evolution of mycoheterotrophy.</title>
        <authorList>
            <person name="Li M.H."/>
            <person name="Liu K.W."/>
            <person name="Li Z."/>
            <person name="Lu H.C."/>
            <person name="Ye Q.L."/>
            <person name="Zhang D."/>
            <person name="Wang J.Y."/>
            <person name="Li Y.F."/>
            <person name="Zhong Z.M."/>
            <person name="Liu X."/>
            <person name="Yu X."/>
            <person name="Liu D.K."/>
            <person name="Tu X.D."/>
            <person name="Liu B."/>
            <person name="Hao Y."/>
            <person name="Liao X.Y."/>
            <person name="Jiang Y.T."/>
            <person name="Sun W.H."/>
            <person name="Chen J."/>
            <person name="Chen Y.Q."/>
            <person name="Ai Y."/>
            <person name="Zhai J.W."/>
            <person name="Wu S.S."/>
            <person name="Zhou Z."/>
            <person name="Hsiao Y.Y."/>
            <person name="Wu W.L."/>
            <person name="Chen Y.Y."/>
            <person name="Lin Y.F."/>
            <person name="Hsu J.L."/>
            <person name="Li C.Y."/>
            <person name="Wang Z.W."/>
            <person name="Zhao X."/>
            <person name="Zhong W.Y."/>
            <person name="Ma X.K."/>
            <person name="Ma L."/>
            <person name="Huang J."/>
            <person name="Chen G.Z."/>
            <person name="Huang M.Z."/>
            <person name="Huang L."/>
            <person name="Peng D.H."/>
            <person name="Luo Y.B."/>
            <person name="Zou S.Q."/>
            <person name="Chen S.P."/>
            <person name="Lan S."/>
            <person name="Tsai W.C."/>
            <person name="Van de Peer Y."/>
            <person name="Liu Z.J."/>
        </authorList>
    </citation>
    <scope>NUCLEOTIDE SEQUENCE [LARGE SCALE GENOMIC DNA]</scope>
    <source>
        <strain evidence="2">Lor287</strain>
    </source>
</reference>
<dbReference type="GO" id="GO:0003682">
    <property type="term" value="F:chromatin binding"/>
    <property type="evidence" value="ECO:0007669"/>
    <property type="project" value="TreeGrafter"/>
</dbReference>
<feature type="chain" id="PRO_5042825035" evidence="1">
    <location>
        <begin position="17"/>
        <end position="105"/>
    </location>
</feature>
<dbReference type="GO" id="GO:0030174">
    <property type="term" value="P:regulation of DNA-templated DNA replication initiation"/>
    <property type="evidence" value="ECO:0007669"/>
    <property type="project" value="TreeGrafter"/>
</dbReference>
<gene>
    <name evidence="2" type="ORF">KSP39_PZI020788</name>
</gene>
<keyword evidence="3" id="KW-1185">Reference proteome</keyword>
<organism evidence="2 3">
    <name type="scientific">Platanthera zijinensis</name>
    <dbReference type="NCBI Taxonomy" id="2320716"/>
    <lineage>
        <taxon>Eukaryota</taxon>
        <taxon>Viridiplantae</taxon>
        <taxon>Streptophyta</taxon>
        <taxon>Embryophyta</taxon>
        <taxon>Tracheophyta</taxon>
        <taxon>Spermatophyta</taxon>
        <taxon>Magnoliopsida</taxon>
        <taxon>Liliopsida</taxon>
        <taxon>Asparagales</taxon>
        <taxon>Orchidaceae</taxon>
        <taxon>Orchidoideae</taxon>
        <taxon>Orchideae</taxon>
        <taxon>Orchidinae</taxon>
        <taxon>Platanthera</taxon>
    </lineage>
</organism>
<dbReference type="PANTHER" id="PTHR21556:SF2">
    <property type="entry name" value="TRESLIN"/>
    <property type="match status" value="1"/>
</dbReference>
<feature type="signal peptide" evidence="1">
    <location>
        <begin position="1"/>
        <end position="16"/>
    </location>
</feature>
<dbReference type="GO" id="GO:0010212">
    <property type="term" value="P:response to ionizing radiation"/>
    <property type="evidence" value="ECO:0007669"/>
    <property type="project" value="InterPro"/>
</dbReference>
<dbReference type="GO" id="GO:0007095">
    <property type="term" value="P:mitotic G2 DNA damage checkpoint signaling"/>
    <property type="evidence" value="ECO:0007669"/>
    <property type="project" value="TreeGrafter"/>
</dbReference>
<dbReference type="PANTHER" id="PTHR21556">
    <property type="entry name" value="TRESLIN"/>
    <property type="match status" value="1"/>
</dbReference>
<dbReference type="GO" id="GO:0005634">
    <property type="term" value="C:nucleus"/>
    <property type="evidence" value="ECO:0007669"/>
    <property type="project" value="InterPro"/>
</dbReference>